<dbReference type="FunFam" id="2.60.120.200:FF:000179">
    <property type="entry name" value="Unplaced genomic scaffold supercont1.19, whole genome shotgun sequence"/>
    <property type="match status" value="1"/>
</dbReference>
<organism evidence="3 4">
    <name type="scientific">Kwoniella shandongensis</name>
    <dbReference type="NCBI Taxonomy" id="1734106"/>
    <lineage>
        <taxon>Eukaryota</taxon>
        <taxon>Fungi</taxon>
        <taxon>Dikarya</taxon>
        <taxon>Basidiomycota</taxon>
        <taxon>Agaricomycotina</taxon>
        <taxon>Tremellomycetes</taxon>
        <taxon>Tremellales</taxon>
        <taxon>Cryptococcaceae</taxon>
        <taxon>Kwoniella</taxon>
    </lineage>
</organism>
<reference evidence="3" key="1">
    <citation type="submission" date="2017-08" db="EMBL/GenBank/DDBJ databases">
        <authorList>
            <person name="Cuomo C."/>
            <person name="Billmyre B."/>
            <person name="Heitman J."/>
        </authorList>
    </citation>
    <scope>NUCLEOTIDE SEQUENCE</scope>
    <source>
        <strain evidence="3">CBS 12478</strain>
    </source>
</reference>
<dbReference type="Gene3D" id="2.60.120.200">
    <property type="match status" value="1"/>
</dbReference>
<feature type="signal peptide" evidence="1">
    <location>
        <begin position="1"/>
        <end position="17"/>
    </location>
</feature>
<evidence type="ECO:0000256" key="1">
    <source>
        <dbReference type="SAM" id="SignalP"/>
    </source>
</evidence>
<evidence type="ECO:0000313" key="3">
    <source>
        <dbReference type="EMBL" id="WWD21737.1"/>
    </source>
</evidence>
<dbReference type="Proteomes" id="UP000322225">
    <property type="component" value="Chromosome 11"/>
</dbReference>
<dbReference type="PANTHER" id="PTHR10963">
    <property type="entry name" value="GLYCOSYL HYDROLASE-RELATED"/>
    <property type="match status" value="1"/>
</dbReference>
<dbReference type="SUPFAM" id="SSF49899">
    <property type="entry name" value="Concanavalin A-like lectins/glucanases"/>
    <property type="match status" value="1"/>
</dbReference>
<feature type="chain" id="PRO_5042504556" description="GH16 domain-containing protein" evidence="1">
    <location>
        <begin position="18"/>
        <end position="389"/>
    </location>
</feature>
<dbReference type="Pfam" id="PF26113">
    <property type="entry name" value="GH16_XgeA"/>
    <property type="match status" value="1"/>
</dbReference>
<proteinExistence type="predicted"/>
<dbReference type="InterPro" id="IPR013320">
    <property type="entry name" value="ConA-like_dom_sf"/>
</dbReference>
<dbReference type="KEGG" id="ksn:43589126"/>
<feature type="domain" description="GH16" evidence="2">
    <location>
        <begin position="13"/>
        <end position="282"/>
    </location>
</feature>
<keyword evidence="1" id="KW-0732">Signal</keyword>
<reference evidence="3" key="2">
    <citation type="submission" date="2024-01" db="EMBL/GenBank/DDBJ databases">
        <title>Comparative genomics of Cryptococcus and Kwoniella reveals pathogenesis evolution and contrasting modes of karyotype evolution via chromosome fusion or intercentromeric recombination.</title>
        <authorList>
            <person name="Coelho M.A."/>
            <person name="David-Palma M."/>
            <person name="Shea T."/>
            <person name="Bowers K."/>
            <person name="McGinley-Smith S."/>
            <person name="Mohammad A.W."/>
            <person name="Gnirke A."/>
            <person name="Yurkov A.M."/>
            <person name="Nowrousian M."/>
            <person name="Sun S."/>
            <person name="Cuomo C.A."/>
            <person name="Heitman J."/>
        </authorList>
    </citation>
    <scope>NUCLEOTIDE SEQUENCE</scope>
    <source>
        <strain evidence="3">CBS 12478</strain>
    </source>
</reference>
<evidence type="ECO:0000259" key="2">
    <source>
        <dbReference type="PROSITE" id="PS51762"/>
    </source>
</evidence>
<dbReference type="InterPro" id="IPR050546">
    <property type="entry name" value="Glycosyl_Hydrlase_16"/>
</dbReference>
<dbReference type="AlphaFoldDB" id="A0AAJ8LPN8"/>
<gene>
    <name evidence="3" type="ORF">CI109_106224</name>
</gene>
<dbReference type="EMBL" id="CP144061">
    <property type="protein sequence ID" value="WWD21737.1"/>
    <property type="molecule type" value="Genomic_DNA"/>
</dbReference>
<accession>A0AAJ8LPN8</accession>
<keyword evidence="4" id="KW-1185">Reference proteome</keyword>
<protein>
    <recommendedName>
        <fullName evidence="2">GH16 domain-containing protein</fullName>
    </recommendedName>
</protein>
<dbReference type="PANTHER" id="PTHR10963:SF24">
    <property type="entry name" value="GLYCOSIDASE C21B10.07-RELATED"/>
    <property type="match status" value="1"/>
</dbReference>
<sequence>MIGFLATSALFSLGVSATVYPKVESYSGTTFFDGWEFPVETYDNTTNGDVFWATAANTSLLYVNDANRVILKVDNTSSVVYNEKRYAPKLLTKNVYEPGTVWVMDAVHMPYGCSVWPAFWTQGTNWPTNGEIDIVEGINQRTFNQMALHTGEAGTCTVSNSTSMTGSVDISNCNNDATQNSGCTVLDNDNNSYGEGFATAGGGVYVAEFATDGIRMWFLTRSAVPSSLSVSASSIDTSTLGTPVAEYSSSSCDIANLFGPQRLTIDITLCGDFAGVSSLLAQTCPALVGDATCYTTYVINDGSTTYANAYYELNYINIYSSSSSSSSSSNSTASATTTLTAGVSGASGTAKSSASAASSGAASGAIRQTAGGMGAVALVLGVLGFGALF</sequence>
<dbReference type="InterPro" id="IPR000757">
    <property type="entry name" value="Beta-glucanase-like"/>
</dbReference>
<dbReference type="GO" id="GO:0009251">
    <property type="term" value="P:glucan catabolic process"/>
    <property type="evidence" value="ECO:0007669"/>
    <property type="project" value="TreeGrafter"/>
</dbReference>
<dbReference type="RefSeq" id="XP_031860784.2">
    <property type="nucleotide sequence ID" value="XM_032004985.2"/>
</dbReference>
<dbReference type="GO" id="GO:0004553">
    <property type="term" value="F:hydrolase activity, hydrolyzing O-glycosyl compounds"/>
    <property type="evidence" value="ECO:0007669"/>
    <property type="project" value="InterPro"/>
</dbReference>
<evidence type="ECO:0000313" key="4">
    <source>
        <dbReference type="Proteomes" id="UP000322225"/>
    </source>
</evidence>
<dbReference type="GeneID" id="43589126"/>
<dbReference type="CDD" id="cd02181">
    <property type="entry name" value="GH16_fungal_Lam16A_glucanase"/>
    <property type="match status" value="1"/>
</dbReference>
<dbReference type="PROSITE" id="PS51762">
    <property type="entry name" value="GH16_2"/>
    <property type="match status" value="1"/>
</dbReference>
<name>A0AAJ8LPN8_9TREE</name>